<proteinExistence type="predicted"/>
<dbReference type="Proteomes" id="UP000478052">
    <property type="component" value="Unassembled WGS sequence"/>
</dbReference>
<accession>A0A6G0W2W9</accession>
<keyword evidence="2" id="KW-1185">Reference proteome</keyword>
<protein>
    <submittedName>
        <fullName evidence="1">Dimer Tnp hAT domain-containing protein</fullName>
    </submittedName>
</protein>
<evidence type="ECO:0000313" key="1">
    <source>
        <dbReference type="EMBL" id="KAF0716705.1"/>
    </source>
</evidence>
<dbReference type="EMBL" id="VUJU01009947">
    <property type="protein sequence ID" value="KAF0716705.1"/>
    <property type="molecule type" value="Genomic_DNA"/>
</dbReference>
<dbReference type="AlphaFoldDB" id="A0A6G0W2W9"/>
<name>A0A6G0W2W9_APHCR</name>
<reference evidence="1 2" key="1">
    <citation type="submission" date="2019-08" db="EMBL/GenBank/DDBJ databases">
        <title>Whole genome of Aphis craccivora.</title>
        <authorList>
            <person name="Voronova N.V."/>
            <person name="Shulinski R.S."/>
            <person name="Bandarenka Y.V."/>
            <person name="Zhorov D.G."/>
            <person name="Warner D."/>
        </authorList>
    </citation>
    <scope>NUCLEOTIDE SEQUENCE [LARGE SCALE GENOMIC DNA]</scope>
    <source>
        <strain evidence="1">180601</strain>
        <tissue evidence="1">Whole Body</tissue>
    </source>
</reference>
<comment type="caution">
    <text evidence="1">The sequence shown here is derived from an EMBL/GenBank/DDBJ whole genome shotgun (WGS) entry which is preliminary data.</text>
</comment>
<feature type="non-terminal residue" evidence="1">
    <location>
        <position position="30"/>
    </location>
</feature>
<gene>
    <name evidence="1" type="ORF">FWK35_00037101</name>
</gene>
<evidence type="ECO:0000313" key="2">
    <source>
        <dbReference type="Proteomes" id="UP000478052"/>
    </source>
</evidence>
<organism evidence="1 2">
    <name type="scientific">Aphis craccivora</name>
    <name type="common">Cowpea aphid</name>
    <dbReference type="NCBI Taxonomy" id="307492"/>
    <lineage>
        <taxon>Eukaryota</taxon>
        <taxon>Metazoa</taxon>
        <taxon>Ecdysozoa</taxon>
        <taxon>Arthropoda</taxon>
        <taxon>Hexapoda</taxon>
        <taxon>Insecta</taxon>
        <taxon>Pterygota</taxon>
        <taxon>Neoptera</taxon>
        <taxon>Paraneoptera</taxon>
        <taxon>Hemiptera</taxon>
        <taxon>Sternorrhyncha</taxon>
        <taxon>Aphidomorpha</taxon>
        <taxon>Aphidoidea</taxon>
        <taxon>Aphididae</taxon>
        <taxon>Aphidini</taxon>
        <taxon>Aphis</taxon>
        <taxon>Aphis</taxon>
    </lineage>
</organism>
<sequence length="30" mass="3383">MLSVHKNITVTPDEVLNILSLSSRKLDFVL</sequence>